<feature type="region of interest" description="Disordered" evidence="1">
    <location>
        <begin position="74"/>
        <end position="106"/>
    </location>
</feature>
<evidence type="ECO:0000313" key="3">
    <source>
        <dbReference type="Proteomes" id="UP001370490"/>
    </source>
</evidence>
<feature type="compositionally biased region" description="Polar residues" evidence="1">
    <location>
        <begin position="79"/>
        <end position="106"/>
    </location>
</feature>
<dbReference type="Proteomes" id="UP001370490">
    <property type="component" value="Unassembled WGS sequence"/>
</dbReference>
<organism evidence="2 3">
    <name type="scientific">Dillenia turbinata</name>
    <dbReference type="NCBI Taxonomy" id="194707"/>
    <lineage>
        <taxon>Eukaryota</taxon>
        <taxon>Viridiplantae</taxon>
        <taxon>Streptophyta</taxon>
        <taxon>Embryophyta</taxon>
        <taxon>Tracheophyta</taxon>
        <taxon>Spermatophyta</taxon>
        <taxon>Magnoliopsida</taxon>
        <taxon>eudicotyledons</taxon>
        <taxon>Gunneridae</taxon>
        <taxon>Pentapetalae</taxon>
        <taxon>Dilleniales</taxon>
        <taxon>Dilleniaceae</taxon>
        <taxon>Dillenia</taxon>
    </lineage>
</organism>
<dbReference type="EMBL" id="JBAMMX010000017">
    <property type="protein sequence ID" value="KAK6924157.1"/>
    <property type="molecule type" value="Genomic_DNA"/>
</dbReference>
<proteinExistence type="predicted"/>
<dbReference type="PANTHER" id="PTHR47762">
    <property type="entry name" value="OSJNBB0079B02.4 PROTEIN"/>
    <property type="match status" value="1"/>
</dbReference>
<evidence type="ECO:0000256" key="1">
    <source>
        <dbReference type="SAM" id="MobiDB-lite"/>
    </source>
</evidence>
<dbReference type="PANTHER" id="PTHR47762:SF2">
    <property type="entry name" value="OS04G0640800 PROTEIN"/>
    <property type="match status" value="1"/>
</dbReference>
<keyword evidence="3" id="KW-1185">Reference proteome</keyword>
<name>A0AAN8V7G6_9MAGN</name>
<accession>A0AAN8V7G6</accession>
<gene>
    <name evidence="2" type="ORF">RJ641_010357</name>
</gene>
<evidence type="ECO:0000313" key="2">
    <source>
        <dbReference type="EMBL" id="KAK6924157.1"/>
    </source>
</evidence>
<sequence>MGEVILGIPGPWAEDNRETSDHYTTKVGGVPDWSIPEMGFKFDLPQCGNCGNHFCLVAQVYAPVLTEALRIEERKSQNGEKSNTTCQNEMTSTSSFTVSNDNRVEN</sequence>
<reference evidence="2 3" key="1">
    <citation type="submission" date="2023-12" db="EMBL/GenBank/DDBJ databases">
        <title>A high-quality genome assembly for Dillenia turbinata (Dilleniales).</title>
        <authorList>
            <person name="Chanderbali A."/>
        </authorList>
    </citation>
    <scope>NUCLEOTIDE SEQUENCE [LARGE SCALE GENOMIC DNA]</scope>
    <source>
        <strain evidence="2">LSX21</strain>
        <tissue evidence="2">Leaf</tissue>
    </source>
</reference>
<dbReference type="AlphaFoldDB" id="A0AAN8V7G6"/>
<comment type="caution">
    <text evidence="2">The sequence shown here is derived from an EMBL/GenBank/DDBJ whole genome shotgun (WGS) entry which is preliminary data.</text>
</comment>
<protein>
    <submittedName>
        <fullName evidence="2">Uncharacterized protein</fullName>
    </submittedName>
</protein>